<dbReference type="EMBL" id="CP134876">
    <property type="protein sequence ID" value="WNM40914.1"/>
    <property type="molecule type" value="Genomic_DNA"/>
</dbReference>
<dbReference type="InterPro" id="IPR038718">
    <property type="entry name" value="SNF2-like_sf"/>
</dbReference>
<keyword evidence="1" id="KW-0378">Hydrolase</keyword>
<dbReference type="Pfam" id="PF00271">
    <property type="entry name" value="Helicase_C"/>
    <property type="match status" value="1"/>
</dbReference>
<feature type="domain" description="Helicase ATP-binding" evidence="3">
    <location>
        <begin position="333"/>
        <end position="480"/>
    </location>
</feature>
<dbReference type="SMART" id="SM00487">
    <property type="entry name" value="DEXDc"/>
    <property type="match status" value="1"/>
</dbReference>
<dbReference type="SMART" id="SM00490">
    <property type="entry name" value="HELICc"/>
    <property type="match status" value="1"/>
</dbReference>
<evidence type="ECO:0000259" key="4">
    <source>
        <dbReference type="PROSITE" id="PS51194"/>
    </source>
</evidence>
<organism evidence="5 6">
    <name type="scientific">Micromonospora halotolerans</name>
    <dbReference type="NCBI Taxonomy" id="709879"/>
    <lineage>
        <taxon>Bacteria</taxon>
        <taxon>Bacillati</taxon>
        <taxon>Actinomycetota</taxon>
        <taxon>Actinomycetes</taxon>
        <taxon>Micromonosporales</taxon>
        <taxon>Micromonosporaceae</taxon>
        <taxon>Micromonospora</taxon>
    </lineage>
</organism>
<keyword evidence="6" id="KW-1185">Reference proteome</keyword>
<dbReference type="Gene3D" id="3.40.50.300">
    <property type="entry name" value="P-loop containing nucleotide triphosphate hydrolases"/>
    <property type="match status" value="1"/>
</dbReference>
<evidence type="ECO:0000313" key="6">
    <source>
        <dbReference type="Proteomes" id="UP001303001"/>
    </source>
</evidence>
<dbReference type="InterPro" id="IPR014001">
    <property type="entry name" value="Helicase_ATP-bd"/>
</dbReference>
<dbReference type="InterPro" id="IPR027417">
    <property type="entry name" value="P-loop_NTPase"/>
</dbReference>
<dbReference type="InterPro" id="IPR001650">
    <property type="entry name" value="Helicase_C-like"/>
</dbReference>
<dbReference type="RefSeq" id="WP_313722851.1">
    <property type="nucleotide sequence ID" value="NZ_CP134876.1"/>
</dbReference>
<dbReference type="SUPFAM" id="SSF52540">
    <property type="entry name" value="P-loop containing nucleoside triphosphate hydrolases"/>
    <property type="match status" value="2"/>
</dbReference>
<evidence type="ECO:0000313" key="5">
    <source>
        <dbReference type="EMBL" id="WNM40914.1"/>
    </source>
</evidence>
<evidence type="ECO:0000256" key="1">
    <source>
        <dbReference type="ARBA" id="ARBA00022801"/>
    </source>
</evidence>
<feature type="region of interest" description="Disordered" evidence="2">
    <location>
        <begin position="65"/>
        <end position="86"/>
    </location>
</feature>
<dbReference type="Gene3D" id="3.30.65.10">
    <property type="entry name" value="Bacterial Topoisomerase I, domain 1"/>
    <property type="match status" value="1"/>
</dbReference>
<dbReference type="PROSITE" id="PS51192">
    <property type="entry name" value="HELICASE_ATP_BIND_1"/>
    <property type="match status" value="1"/>
</dbReference>
<dbReference type="PROSITE" id="PS51194">
    <property type="entry name" value="HELICASE_CTER"/>
    <property type="match status" value="1"/>
</dbReference>
<proteinExistence type="predicted"/>
<dbReference type="PANTHER" id="PTHR45766">
    <property type="entry name" value="DNA ANNEALING HELICASE AND ENDONUCLEASE ZRANB3 FAMILY MEMBER"/>
    <property type="match status" value="1"/>
</dbReference>
<dbReference type="PANTHER" id="PTHR45766:SF6">
    <property type="entry name" value="SWI_SNF-RELATED MATRIX-ASSOCIATED ACTIN-DEPENDENT REGULATOR OF CHROMATIN SUBFAMILY A-LIKE PROTEIN 1"/>
    <property type="match status" value="1"/>
</dbReference>
<dbReference type="Gene3D" id="3.40.50.10810">
    <property type="entry name" value="Tandem AAA-ATPase domain"/>
    <property type="match status" value="2"/>
</dbReference>
<dbReference type="SUPFAM" id="SSF57783">
    <property type="entry name" value="Zinc beta-ribbon"/>
    <property type="match status" value="1"/>
</dbReference>
<gene>
    <name evidence="5" type="primary">dpdE</name>
    <name evidence="5" type="ORF">RMN56_06070</name>
</gene>
<dbReference type="Proteomes" id="UP001303001">
    <property type="component" value="Chromosome"/>
</dbReference>
<evidence type="ECO:0000256" key="2">
    <source>
        <dbReference type="SAM" id="MobiDB-lite"/>
    </source>
</evidence>
<feature type="region of interest" description="Disordered" evidence="2">
    <location>
        <begin position="130"/>
        <end position="149"/>
    </location>
</feature>
<evidence type="ECO:0000259" key="3">
    <source>
        <dbReference type="PROSITE" id="PS51192"/>
    </source>
</evidence>
<protein>
    <submittedName>
        <fullName evidence="5">Protein DpdE</fullName>
    </submittedName>
</protein>
<feature type="domain" description="Helicase C-terminal" evidence="4">
    <location>
        <begin position="687"/>
        <end position="843"/>
    </location>
</feature>
<name>A0ABZ0A014_9ACTN</name>
<sequence length="1237" mass="137758">MGIAPMLEDKIRELLEAWAGMSTWEIADVVSGKMGRRVGVDEVAETLYGRPDLFQAVGAGTPRWSIRRGIPKPRSGGANRSDGTTVSSTACPLCGSAMTERMVTRGRRAGQKFLGCTRFPQCRGSLSLAGAEGNQSAPASMRVVPPKDGIDRAPKISATAGRGKKMQVGDLVVSTDNDLGPGKAIGKEANDAIVVQYFDHPGETPPQRHREVVSRASLKRLVINNETRVFWKSDGVWRSGRVLYSTEQRDIYVKGHEWEGFVPEKELFVRWMRPLRDPVGFGCAGLLESPMLADRRRPFLQALLRQRAAAHGMTGVLSSSVELHSHQVEIVRRVLEDPVQRYLLADEVGLGKTIEAGMVIRQMLLDQPALRVQFVLPPFLLDQWVRELEGKFHIQSFRRADLRFARDDRPAEWQPADLLVVDEAHNLARLSASRSRELASRFERLREVALSSPRVLLLSATPVLHNEEILLAMLKLLDPNVYGDSSVEALRVRVEARSSLGRILLGLHAGLPAVLLRNRLAELGTLFSQDRDLTDILVEAGKRLEGGDREGLGQALRSIRVHVSEVYRLHRRMLRTRRTQALSTTYRVTGRRPPTLSPRNSEMAARIDLLLDSWRQELLAAAEAAGSLDEAAHSLAAACELASDPDGLREWAVGRARGAITATEREALERLARGVTRISRREEIARPIADALSYELAESERMVVFCPTTGLARDLAAELRDLLGDRLIVTHLSGEEASDVEEAVLDFERAEGSARLLVCDASAEEGRNFQFADVLVHLGLPSDANRLEQRIGRFDRWSHVAPGPLWRSLIIGDPESSRSLPDAWRRILAGGFEIFDRSVASLQHAVDAASAIAWQALLLHGWDGVADAQARVRQALQQEVERIREQDALDAIEAVQDERSVFEKLAQVERDEEQFAGAADELLADRGEPGNLRFQKVGNAREASGTYRVRGQDRAGKPLFPLLPTWRILRDFVPIEGHTGTFRRSVAVRTPALQIYRQGAPLIDAVADFLWHDDRGRSYGMWRWLPGWDRPERPAYRFDYHIEAAPEFGRVASEHATGKLDARAVQRRADALFPPVIVSLWLDERGQLITDCDFLAALERPYRKPQGPNDPHGGDFSLNKNRIAWAYDFIPEQRWPGAWREAQAEAEQLVRSHPAVMDAVAKGTAQAGPMLEGRIRQIRLRALRVPDEERAVLEHEVALEEAIAEVIHEAIRQPQLRLDSTGFVLVSGAVPSDAVEL</sequence>
<accession>A0ABZ0A014</accession>
<dbReference type="NCBIfam" id="NF041062">
    <property type="entry name" value="DpdE"/>
    <property type="match status" value="1"/>
</dbReference>
<reference evidence="5 6" key="1">
    <citation type="submission" date="2023-09" db="EMBL/GenBank/DDBJ databases">
        <title>Micromonospora halotolerans DSM 45598 genome sequence.</title>
        <authorList>
            <person name="Mo P."/>
        </authorList>
    </citation>
    <scope>NUCLEOTIDE SEQUENCE [LARGE SCALE GENOMIC DNA]</scope>
    <source>
        <strain evidence="5 6">DSM 45598</strain>
    </source>
</reference>